<dbReference type="EMBL" id="BK032638">
    <property type="protein sequence ID" value="DAF52516.1"/>
    <property type="molecule type" value="Genomic_DNA"/>
</dbReference>
<dbReference type="GO" id="GO:0006298">
    <property type="term" value="P:mismatch repair"/>
    <property type="evidence" value="ECO:0007669"/>
    <property type="project" value="TreeGrafter"/>
</dbReference>
<keyword evidence="1 4" id="KW-0489">Methyltransferase</keyword>
<dbReference type="GO" id="GO:0009307">
    <property type="term" value="P:DNA restriction-modification system"/>
    <property type="evidence" value="ECO:0007669"/>
    <property type="project" value="InterPro"/>
</dbReference>
<dbReference type="GO" id="GO:1904047">
    <property type="term" value="F:S-adenosyl-L-methionine binding"/>
    <property type="evidence" value="ECO:0007669"/>
    <property type="project" value="TreeGrafter"/>
</dbReference>
<dbReference type="InterPro" id="IPR029063">
    <property type="entry name" value="SAM-dependent_MTases_sf"/>
</dbReference>
<keyword evidence="3" id="KW-0949">S-adenosyl-L-methionine</keyword>
<evidence type="ECO:0000313" key="4">
    <source>
        <dbReference type="EMBL" id="DAF52516.1"/>
    </source>
</evidence>
<reference evidence="4" key="1">
    <citation type="journal article" date="2021" name="Proc. Natl. Acad. Sci. U.S.A.">
        <title>A Catalog of Tens of Thousands of Viruses from Human Metagenomes Reveals Hidden Associations with Chronic Diseases.</title>
        <authorList>
            <person name="Tisza M.J."/>
            <person name="Buck C.B."/>
        </authorList>
    </citation>
    <scope>NUCLEOTIDE SEQUENCE</scope>
    <source>
        <strain evidence="4">CtCb814</strain>
    </source>
</reference>
<dbReference type="GO" id="GO:0032259">
    <property type="term" value="P:methylation"/>
    <property type="evidence" value="ECO:0007669"/>
    <property type="project" value="UniProtKB-KW"/>
</dbReference>
<dbReference type="PRINTS" id="PR00505">
    <property type="entry name" value="D12N6MTFRASE"/>
</dbReference>
<dbReference type="Pfam" id="PF02086">
    <property type="entry name" value="MethyltransfD12"/>
    <property type="match status" value="1"/>
</dbReference>
<dbReference type="Gene3D" id="3.40.50.150">
    <property type="entry name" value="Vaccinia Virus protein VP39"/>
    <property type="match status" value="2"/>
</dbReference>
<organism evidence="4">
    <name type="scientific">Siphoviridae sp. ctCb814</name>
    <dbReference type="NCBI Taxonomy" id="2827808"/>
    <lineage>
        <taxon>Viruses</taxon>
        <taxon>Duplodnaviria</taxon>
        <taxon>Heunggongvirae</taxon>
        <taxon>Uroviricota</taxon>
        <taxon>Caudoviricetes</taxon>
    </lineage>
</organism>
<dbReference type="GO" id="GO:0009007">
    <property type="term" value="F:site-specific DNA-methyltransferase (adenine-specific) activity"/>
    <property type="evidence" value="ECO:0007669"/>
    <property type="project" value="UniProtKB-EC"/>
</dbReference>
<evidence type="ECO:0000256" key="2">
    <source>
        <dbReference type="ARBA" id="ARBA00022679"/>
    </source>
</evidence>
<dbReference type="SUPFAM" id="SSF53335">
    <property type="entry name" value="S-adenosyl-L-methionine-dependent methyltransferases"/>
    <property type="match status" value="1"/>
</dbReference>
<dbReference type="PANTHER" id="PTHR30481">
    <property type="entry name" value="DNA ADENINE METHYLASE"/>
    <property type="match status" value="1"/>
</dbReference>
<protein>
    <submittedName>
        <fullName evidence="4">DNA adenine methylase</fullName>
    </submittedName>
</protein>
<dbReference type="PANTHER" id="PTHR30481:SF4">
    <property type="entry name" value="SITE-SPECIFIC DNA-METHYLTRANSFERASE (ADENINE-SPECIFIC)"/>
    <property type="match status" value="1"/>
</dbReference>
<accession>A0A8S5SN71</accession>
<name>A0A8S5SN71_9CAUD</name>
<evidence type="ECO:0000256" key="1">
    <source>
        <dbReference type="ARBA" id="ARBA00022603"/>
    </source>
</evidence>
<sequence length="309" mass="36128">MNLWSGITDWLSRKLKNTGNRSNHMNIYKGVIKIKSLLRYPGSKWRIASWILSYFPEHRSYLEPFVGSGAVFFSKQRSDIETINDLDGDVVNLFYWVKHDPEKLAHEVYYTPYARQIYDNAYLPDAKESSLNKAVKFLIRLNMGYGYRTTEAKVGWKNDVQGREKAYAALDWKSLPDRIIEVTERLRGVQIENRPAVDVISKFNYENVLIYCDPPYLLDTRSGGKQYKNEMTESDHEQLLYILMEHKGPALISGYESELYNSLLKDWHKENKMNYSQAGSKKQEVLYMNFEPPEQLSIFDLATEEDKAR</sequence>
<dbReference type="GO" id="GO:0043565">
    <property type="term" value="F:sequence-specific DNA binding"/>
    <property type="evidence" value="ECO:0007669"/>
    <property type="project" value="TreeGrafter"/>
</dbReference>
<keyword evidence="2" id="KW-0808">Transferase</keyword>
<dbReference type="InterPro" id="IPR012327">
    <property type="entry name" value="MeTrfase_D12"/>
</dbReference>
<evidence type="ECO:0000256" key="3">
    <source>
        <dbReference type="ARBA" id="ARBA00022691"/>
    </source>
</evidence>
<dbReference type="PIRSF" id="PIRSF000398">
    <property type="entry name" value="M_m6A_EcoRV"/>
    <property type="match status" value="1"/>
</dbReference>
<dbReference type="InterPro" id="IPR012263">
    <property type="entry name" value="M_m6A_EcoRV"/>
</dbReference>
<proteinExistence type="predicted"/>